<dbReference type="Proteomes" id="UP001064048">
    <property type="component" value="Chromosome 23"/>
</dbReference>
<gene>
    <name evidence="1" type="ORF">MSG28_013007</name>
</gene>
<keyword evidence="2" id="KW-1185">Reference proteome</keyword>
<protein>
    <submittedName>
        <fullName evidence="1">Uncharacterized protein</fullName>
    </submittedName>
</protein>
<dbReference type="EMBL" id="CM046123">
    <property type="protein sequence ID" value="KAI8439160.1"/>
    <property type="molecule type" value="Genomic_DNA"/>
</dbReference>
<proteinExistence type="predicted"/>
<comment type="caution">
    <text evidence="1">The sequence shown here is derived from an EMBL/GenBank/DDBJ whole genome shotgun (WGS) entry which is preliminary data.</text>
</comment>
<name>A0ACC0KSC1_CHOFU</name>
<reference evidence="1 2" key="1">
    <citation type="journal article" date="2022" name="Genome Biol. Evol.">
        <title>The Spruce Budworm Genome: Reconstructing the Evolutionary History of Antifreeze Proteins.</title>
        <authorList>
            <person name="Beliveau C."/>
            <person name="Gagne P."/>
            <person name="Picq S."/>
            <person name="Vernygora O."/>
            <person name="Keeling C.I."/>
            <person name="Pinkney K."/>
            <person name="Doucet D."/>
            <person name="Wen F."/>
            <person name="Johnston J.S."/>
            <person name="Maaroufi H."/>
            <person name="Boyle B."/>
            <person name="Laroche J."/>
            <person name="Dewar K."/>
            <person name="Juretic N."/>
            <person name="Blackburn G."/>
            <person name="Nisole A."/>
            <person name="Brunet B."/>
            <person name="Brandao M."/>
            <person name="Lumley L."/>
            <person name="Duan J."/>
            <person name="Quan G."/>
            <person name="Lucarotti C.J."/>
            <person name="Roe A.D."/>
            <person name="Sperling F.A.H."/>
            <person name="Levesque R.C."/>
            <person name="Cusson M."/>
        </authorList>
    </citation>
    <scope>NUCLEOTIDE SEQUENCE [LARGE SCALE GENOMIC DNA]</scope>
    <source>
        <strain evidence="1">Glfc:IPQL:Cfum</strain>
    </source>
</reference>
<evidence type="ECO:0000313" key="2">
    <source>
        <dbReference type="Proteomes" id="UP001064048"/>
    </source>
</evidence>
<accession>A0ACC0KSC1</accession>
<sequence length="265" mass="29906">MNIVSDSNWIVRTKGWKYFGNLMDAGRLSLCGEESFGTGSDHVREKDGLWAALAWLSVLANTGKSVEDILKQHWAKYGRNYFTRYDYEECASDPCNEMMRALEQRMTEPGFVGSQHSAGSKTYTVKVADNFSYMDPIDRSVAMKQGLRIIFEDGSRIVLRLSGTGSSGATVRLYIDSYEATDVFGDAQVMLWPLIDVALQISQLQKYTGRDAPTVITRRVEQQRQDGCIKAVSSRRVKQQRQDGCIKVASSRRVEQQRQDGCLQK</sequence>
<organism evidence="1 2">
    <name type="scientific">Choristoneura fumiferana</name>
    <name type="common">Spruce budworm moth</name>
    <name type="synonym">Archips fumiferana</name>
    <dbReference type="NCBI Taxonomy" id="7141"/>
    <lineage>
        <taxon>Eukaryota</taxon>
        <taxon>Metazoa</taxon>
        <taxon>Ecdysozoa</taxon>
        <taxon>Arthropoda</taxon>
        <taxon>Hexapoda</taxon>
        <taxon>Insecta</taxon>
        <taxon>Pterygota</taxon>
        <taxon>Neoptera</taxon>
        <taxon>Endopterygota</taxon>
        <taxon>Lepidoptera</taxon>
        <taxon>Glossata</taxon>
        <taxon>Ditrysia</taxon>
        <taxon>Tortricoidea</taxon>
        <taxon>Tortricidae</taxon>
        <taxon>Tortricinae</taxon>
        <taxon>Choristoneura</taxon>
    </lineage>
</organism>
<evidence type="ECO:0000313" key="1">
    <source>
        <dbReference type="EMBL" id="KAI8439160.1"/>
    </source>
</evidence>